<dbReference type="Proteomes" id="UP001499959">
    <property type="component" value="Unassembled WGS sequence"/>
</dbReference>
<comment type="caution">
    <text evidence="5">The sequence shown here is derived from an EMBL/GenBank/DDBJ whole genome shotgun (WGS) entry which is preliminary data.</text>
</comment>
<dbReference type="EMBL" id="BAABJE010000014">
    <property type="protein sequence ID" value="GAA4798031.1"/>
    <property type="molecule type" value="Genomic_DNA"/>
</dbReference>
<evidence type="ECO:0000259" key="4">
    <source>
        <dbReference type="Pfam" id="PF22624"/>
    </source>
</evidence>
<accession>A0ABP9BR74</accession>
<evidence type="ECO:0000256" key="2">
    <source>
        <dbReference type="ARBA" id="ARBA00022679"/>
    </source>
</evidence>
<dbReference type="Pfam" id="PF22624">
    <property type="entry name" value="AASDHPPT_N"/>
    <property type="match status" value="1"/>
</dbReference>
<keyword evidence="2 5" id="KW-0808">Transferase</keyword>
<dbReference type="PANTHER" id="PTHR12215:SF10">
    <property type="entry name" value="L-AMINOADIPATE-SEMIALDEHYDE DEHYDROGENASE-PHOSPHOPANTETHEINYL TRANSFERASE"/>
    <property type="match status" value="1"/>
</dbReference>
<dbReference type="InterPro" id="IPR037143">
    <property type="entry name" value="4-PPantetheinyl_Trfase_dom_sf"/>
</dbReference>
<dbReference type="InterPro" id="IPR008278">
    <property type="entry name" value="4-PPantetheinyl_Trfase_dom"/>
</dbReference>
<protein>
    <submittedName>
        <fullName evidence="5">4'-phosphopantetheinyl transferase superfamily protein</fullName>
    </submittedName>
</protein>
<keyword evidence="6" id="KW-1185">Reference proteome</keyword>
<evidence type="ECO:0000313" key="6">
    <source>
        <dbReference type="Proteomes" id="UP001499959"/>
    </source>
</evidence>
<dbReference type="RefSeq" id="WP_345303680.1">
    <property type="nucleotide sequence ID" value="NZ_BAABJE010000014.1"/>
</dbReference>
<dbReference type="SUPFAM" id="SSF56214">
    <property type="entry name" value="4'-phosphopantetheinyl transferase"/>
    <property type="match status" value="2"/>
</dbReference>
<dbReference type="GO" id="GO:0016740">
    <property type="term" value="F:transferase activity"/>
    <property type="evidence" value="ECO:0007669"/>
    <property type="project" value="UniProtKB-KW"/>
</dbReference>
<comment type="similarity">
    <text evidence="1">Belongs to the P-Pant transferase superfamily. Gsp/Sfp/HetI/AcpT family.</text>
</comment>
<feature type="domain" description="4'-phosphopantetheinyl transferase N-terminal" evidence="4">
    <location>
        <begin position="36"/>
        <end position="126"/>
    </location>
</feature>
<name>A0ABP9BR74_9GAMM</name>
<dbReference type="Gene3D" id="3.90.470.20">
    <property type="entry name" value="4'-phosphopantetheinyl transferase domain"/>
    <property type="match status" value="2"/>
</dbReference>
<organism evidence="5 6">
    <name type="scientific">Lysobacter hankyongensis</name>
    <dbReference type="NCBI Taxonomy" id="1176535"/>
    <lineage>
        <taxon>Bacteria</taxon>
        <taxon>Pseudomonadati</taxon>
        <taxon>Pseudomonadota</taxon>
        <taxon>Gammaproteobacteria</taxon>
        <taxon>Lysobacterales</taxon>
        <taxon>Lysobacteraceae</taxon>
        <taxon>Lysobacter</taxon>
    </lineage>
</organism>
<evidence type="ECO:0000256" key="1">
    <source>
        <dbReference type="ARBA" id="ARBA00010990"/>
    </source>
</evidence>
<dbReference type="InterPro" id="IPR055066">
    <property type="entry name" value="AASDHPPT_N"/>
</dbReference>
<evidence type="ECO:0000313" key="5">
    <source>
        <dbReference type="EMBL" id="GAA4798031.1"/>
    </source>
</evidence>
<reference evidence="6" key="1">
    <citation type="journal article" date="2019" name="Int. J. Syst. Evol. Microbiol.">
        <title>The Global Catalogue of Microorganisms (GCM) 10K type strain sequencing project: providing services to taxonomists for standard genome sequencing and annotation.</title>
        <authorList>
            <consortium name="The Broad Institute Genomics Platform"/>
            <consortium name="The Broad Institute Genome Sequencing Center for Infectious Disease"/>
            <person name="Wu L."/>
            <person name="Ma J."/>
        </authorList>
    </citation>
    <scope>NUCLEOTIDE SEQUENCE [LARGE SCALE GENOMIC DNA]</scope>
    <source>
        <strain evidence="6">JCM 18204</strain>
    </source>
</reference>
<dbReference type="InterPro" id="IPR050559">
    <property type="entry name" value="P-Pant_transferase_sf"/>
</dbReference>
<dbReference type="PANTHER" id="PTHR12215">
    <property type="entry name" value="PHOSPHOPANTETHEINE TRANSFERASE"/>
    <property type="match status" value="1"/>
</dbReference>
<feature type="domain" description="4'-phosphopantetheinyl transferase" evidence="3">
    <location>
        <begin position="133"/>
        <end position="240"/>
    </location>
</feature>
<sequence length="276" mass="31764">MSALKPMPKAHAAPATNRQDIDVWLTYYDEIVDDRQLARLRRLLSDEEVEQESRFYFADDRKRYLVTRAMVRMLLSRYAPILPEDWAFAKNAYGRPVIADTIANAEAQARGLSFNLSHTRGLIALAVTRGRELGVDVENITARTVSLGVAEHFFSPTEVAELSRVAPDRQHDRFFEYWTFKESYIKARGMGLSLPLNRFSFRFPHQNAVSISIDPDLHDQADRWSFWQCRPTADYLMAICAERCVDDAPTISMRKFTPLSHEMPVITPFLRRSEAC</sequence>
<dbReference type="Pfam" id="PF01648">
    <property type="entry name" value="ACPS"/>
    <property type="match status" value="1"/>
</dbReference>
<evidence type="ECO:0000259" key="3">
    <source>
        <dbReference type="Pfam" id="PF01648"/>
    </source>
</evidence>
<proteinExistence type="inferred from homology"/>
<gene>
    <name evidence="5" type="ORF">GCM10023307_25050</name>
</gene>